<sequence>MMIVKLYTDGASRGNPGPSGIGVLAKDETGELIFQHYKYIGTGTNNQAEYIALIEGLKKLMEFYTPEEIDLTVNADSQLMVRQLNGEYKIKNKKLAELKSKIDRLIGSFKNVKFVHIPRELNKEADKLANKALNSVE</sequence>
<dbReference type="GO" id="GO:0004523">
    <property type="term" value="F:RNA-DNA hybrid ribonuclease activity"/>
    <property type="evidence" value="ECO:0007669"/>
    <property type="project" value="InterPro"/>
</dbReference>
<dbReference type="CDD" id="cd09279">
    <property type="entry name" value="RNase_HI_like"/>
    <property type="match status" value="1"/>
</dbReference>
<dbReference type="InterPro" id="IPR036397">
    <property type="entry name" value="RNaseH_sf"/>
</dbReference>
<evidence type="ECO:0000313" key="3">
    <source>
        <dbReference type="Proteomes" id="UP000282321"/>
    </source>
</evidence>
<dbReference type="GO" id="GO:0003676">
    <property type="term" value="F:nucleic acid binding"/>
    <property type="evidence" value="ECO:0007669"/>
    <property type="project" value="InterPro"/>
</dbReference>
<evidence type="ECO:0000259" key="1">
    <source>
        <dbReference type="PROSITE" id="PS50879"/>
    </source>
</evidence>
<dbReference type="InterPro" id="IPR053151">
    <property type="entry name" value="RNase_H-like"/>
</dbReference>
<dbReference type="PROSITE" id="PS50879">
    <property type="entry name" value="RNASE_H_1"/>
    <property type="match status" value="1"/>
</dbReference>
<accession>A0A660S738</accession>
<dbReference type="AlphaFoldDB" id="A0A660S738"/>
<evidence type="ECO:0000313" key="2">
    <source>
        <dbReference type="EMBL" id="RKX64987.1"/>
    </source>
</evidence>
<protein>
    <submittedName>
        <fullName evidence="2">Ribonuclease H</fullName>
    </submittedName>
</protein>
<dbReference type="Proteomes" id="UP000282321">
    <property type="component" value="Unassembled WGS sequence"/>
</dbReference>
<dbReference type="EMBL" id="QNBC01000118">
    <property type="protein sequence ID" value="RKX64987.1"/>
    <property type="molecule type" value="Genomic_DNA"/>
</dbReference>
<reference evidence="2 3" key="1">
    <citation type="submission" date="2018-06" db="EMBL/GenBank/DDBJ databases">
        <title>Extensive metabolic versatility and redundancy in microbially diverse, dynamic hydrothermal sediments.</title>
        <authorList>
            <person name="Dombrowski N."/>
            <person name="Teske A."/>
            <person name="Baker B.J."/>
        </authorList>
    </citation>
    <scope>NUCLEOTIDE SEQUENCE [LARGE SCALE GENOMIC DNA]</scope>
    <source>
        <strain evidence="2">B35_G9</strain>
    </source>
</reference>
<dbReference type="Gene3D" id="3.30.420.10">
    <property type="entry name" value="Ribonuclease H-like superfamily/Ribonuclease H"/>
    <property type="match status" value="1"/>
</dbReference>
<dbReference type="Pfam" id="PF13456">
    <property type="entry name" value="RVT_3"/>
    <property type="match status" value="1"/>
</dbReference>
<dbReference type="PANTHER" id="PTHR47723">
    <property type="entry name" value="OS05G0353850 PROTEIN"/>
    <property type="match status" value="1"/>
</dbReference>
<organism evidence="2 3">
    <name type="scientific">candidate division TA06 bacterium</name>
    <dbReference type="NCBI Taxonomy" id="2250710"/>
    <lineage>
        <taxon>Bacteria</taxon>
        <taxon>Bacteria division TA06</taxon>
    </lineage>
</organism>
<dbReference type="SUPFAM" id="SSF53098">
    <property type="entry name" value="Ribonuclease H-like"/>
    <property type="match status" value="1"/>
</dbReference>
<gene>
    <name evidence="2" type="ORF">DRP44_07270</name>
</gene>
<dbReference type="InterPro" id="IPR012337">
    <property type="entry name" value="RNaseH-like_sf"/>
</dbReference>
<dbReference type="InterPro" id="IPR002156">
    <property type="entry name" value="RNaseH_domain"/>
</dbReference>
<comment type="caution">
    <text evidence="2">The sequence shown here is derived from an EMBL/GenBank/DDBJ whole genome shotgun (WGS) entry which is preliminary data.</text>
</comment>
<proteinExistence type="predicted"/>
<dbReference type="PANTHER" id="PTHR47723:SF24">
    <property type="entry name" value="RNASE H TYPE-1 DOMAIN-CONTAINING PROTEIN"/>
    <property type="match status" value="1"/>
</dbReference>
<name>A0A660S738_UNCT6</name>
<feature type="domain" description="RNase H type-1" evidence="1">
    <location>
        <begin position="1"/>
        <end position="134"/>
    </location>
</feature>